<dbReference type="PROSITE" id="PS50110">
    <property type="entry name" value="RESPONSE_REGULATORY"/>
    <property type="match status" value="1"/>
</dbReference>
<evidence type="ECO:0000256" key="8">
    <source>
        <dbReference type="PROSITE-ProRule" id="PRU00169"/>
    </source>
</evidence>
<organism evidence="13 14">
    <name type="scientific">Candidatus Gallacutalibacter pullicola</name>
    <dbReference type="NCBI Taxonomy" id="2840830"/>
    <lineage>
        <taxon>Bacteria</taxon>
        <taxon>Bacillati</taxon>
        <taxon>Bacillota</taxon>
        <taxon>Clostridia</taxon>
        <taxon>Eubacteriales</taxon>
        <taxon>Candidatus Gallacutalibacter</taxon>
    </lineage>
</organism>
<evidence type="ECO:0000313" key="14">
    <source>
        <dbReference type="Proteomes" id="UP000886785"/>
    </source>
</evidence>
<evidence type="ECO:0000259" key="12">
    <source>
        <dbReference type="PROSITE" id="PS51755"/>
    </source>
</evidence>
<evidence type="ECO:0000256" key="6">
    <source>
        <dbReference type="ARBA" id="ARBA00023163"/>
    </source>
</evidence>
<evidence type="ECO:0000256" key="9">
    <source>
        <dbReference type="PROSITE-ProRule" id="PRU01091"/>
    </source>
</evidence>
<keyword evidence="3" id="KW-0902">Two-component regulatory system</keyword>
<evidence type="ECO:0000256" key="5">
    <source>
        <dbReference type="ARBA" id="ARBA00023125"/>
    </source>
</evidence>
<evidence type="ECO:0000313" key="13">
    <source>
        <dbReference type="EMBL" id="HIR56221.1"/>
    </source>
</evidence>
<accession>A0A9D1DNS0</accession>
<name>A0A9D1DNS0_9FIRM</name>
<dbReference type="Gene3D" id="1.10.10.10">
    <property type="entry name" value="Winged helix-like DNA-binding domain superfamily/Winged helix DNA-binding domain"/>
    <property type="match status" value="1"/>
</dbReference>
<evidence type="ECO:0000256" key="7">
    <source>
        <dbReference type="ARBA" id="ARBA00024867"/>
    </source>
</evidence>
<dbReference type="PROSITE" id="PS51755">
    <property type="entry name" value="OMPR_PHOB"/>
    <property type="match status" value="1"/>
</dbReference>
<reference evidence="13" key="1">
    <citation type="submission" date="2020-10" db="EMBL/GenBank/DDBJ databases">
        <authorList>
            <person name="Gilroy R."/>
        </authorList>
    </citation>
    <scope>NUCLEOTIDE SEQUENCE</scope>
    <source>
        <strain evidence="13">ChiSjej1B19-7085</strain>
    </source>
</reference>
<dbReference type="InterPro" id="IPR001789">
    <property type="entry name" value="Sig_transdc_resp-reg_receiver"/>
</dbReference>
<evidence type="ECO:0000256" key="2">
    <source>
        <dbReference type="ARBA" id="ARBA00022553"/>
    </source>
</evidence>
<dbReference type="CDD" id="cd17574">
    <property type="entry name" value="REC_OmpR"/>
    <property type="match status" value="1"/>
</dbReference>
<keyword evidence="5 9" id="KW-0238">DNA-binding</keyword>
<dbReference type="SUPFAM" id="SSF52172">
    <property type="entry name" value="CheY-like"/>
    <property type="match status" value="1"/>
</dbReference>
<keyword evidence="6" id="KW-0804">Transcription</keyword>
<dbReference type="GO" id="GO:0000976">
    <property type="term" value="F:transcription cis-regulatory region binding"/>
    <property type="evidence" value="ECO:0007669"/>
    <property type="project" value="TreeGrafter"/>
</dbReference>
<dbReference type="GO" id="GO:0006355">
    <property type="term" value="P:regulation of DNA-templated transcription"/>
    <property type="evidence" value="ECO:0007669"/>
    <property type="project" value="InterPro"/>
</dbReference>
<evidence type="ECO:0000256" key="3">
    <source>
        <dbReference type="ARBA" id="ARBA00023012"/>
    </source>
</evidence>
<dbReference type="PANTHER" id="PTHR48111:SF40">
    <property type="entry name" value="PHOSPHATE REGULON TRANSCRIPTIONAL REGULATORY PROTEIN PHOB"/>
    <property type="match status" value="1"/>
</dbReference>
<evidence type="ECO:0000259" key="11">
    <source>
        <dbReference type="PROSITE" id="PS50110"/>
    </source>
</evidence>
<reference evidence="13" key="2">
    <citation type="journal article" date="2021" name="PeerJ">
        <title>Extensive microbial diversity within the chicken gut microbiome revealed by metagenomics and culture.</title>
        <authorList>
            <person name="Gilroy R."/>
            <person name="Ravi A."/>
            <person name="Getino M."/>
            <person name="Pursley I."/>
            <person name="Horton D.L."/>
            <person name="Alikhan N.F."/>
            <person name="Baker D."/>
            <person name="Gharbi K."/>
            <person name="Hall N."/>
            <person name="Watson M."/>
            <person name="Adriaenssens E.M."/>
            <person name="Foster-Nyarko E."/>
            <person name="Jarju S."/>
            <person name="Secka A."/>
            <person name="Antonio M."/>
            <person name="Oren A."/>
            <person name="Chaudhuri R.R."/>
            <person name="La Ragione R."/>
            <person name="Hildebrand F."/>
            <person name="Pallen M.J."/>
        </authorList>
    </citation>
    <scope>NUCLEOTIDE SEQUENCE</scope>
    <source>
        <strain evidence="13">ChiSjej1B19-7085</strain>
    </source>
</reference>
<feature type="DNA-binding region" description="OmpR/PhoB-type" evidence="9">
    <location>
        <begin position="156"/>
        <end position="253"/>
    </location>
</feature>
<evidence type="ECO:0000256" key="10">
    <source>
        <dbReference type="SAM" id="MobiDB-lite"/>
    </source>
</evidence>
<dbReference type="PANTHER" id="PTHR48111">
    <property type="entry name" value="REGULATOR OF RPOS"/>
    <property type="match status" value="1"/>
</dbReference>
<evidence type="ECO:0000256" key="4">
    <source>
        <dbReference type="ARBA" id="ARBA00023015"/>
    </source>
</evidence>
<dbReference type="Proteomes" id="UP000886785">
    <property type="component" value="Unassembled WGS sequence"/>
</dbReference>
<comment type="function">
    <text evidence="7">May play the central regulatory role in sporulation. It may be an element of the effector pathway responsible for the activation of sporulation genes in response to nutritional stress. Spo0A may act in concert with spo0H (a sigma factor) to control the expression of some genes that are critical to the sporulation process.</text>
</comment>
<keyword evidence="2 8" id="KW-0597">Phosphoprotein</keyword>
<dbReference type="InterPro" id="IPR039420">
    <property type="entry name" value="WalR-like"/>
</dbReference>
<feature type="region of interest" description="Disordered" evidence="10">
    <location>
        <begin position="1"/>
        <end position="25"/>
    </location>
</feature>
<dbReference type="EMBL" id="DVHF01000010">
    <property type="protein sequence ID" value="HIR56221.1"/>
    <property type="molecule type" value="Genomic_DNA"/>
</dbReference>
<dbReference type="CDD" id="cd00383">
    <property type="entry name" value="trans_reg_C"/>
    <property type="match status" value="1"/>
</dbReference>
<dbReference type="AlphaFoldDB" id="A0A9D1DNS0"/>
<protein>
    <recommendedName>
        <fullName evidence="1">Stage 0 sporulation protein A homolog</fullName>
    </recommendedName>
</protein>
<dbReference type="GO" id="GO:0000156">
    <property type="term" value="F:phosphorelay response regulator activity"/>
    <property type="evidence" value="ECO:0007669"/>
    <property type="project" value="TreeGrafter"/>
</dbReference>
<feature type="domain" description="OmpR/PhoB-type" evidence="12">
    <location>
        <begin position="156"/>
        <end position="253"/>
    </location>
</feature>
<proteinExistence type="predicted"/>
<keyword evidence="4" id="KW-0805">Transcription regulation</keyword>
<dbReference type="InterPro" id="IPR001867">
    <property type="entry name" value="OmpR/PhoB-type_DNA-bd"/>
</dbReference>
<evidence type="ECO:0000256" key="1">
    <source>
        <dbReference type="ARBA" id="ARBA00018672"/>
    </source>
</evidence>
<feature type="domain" description="Response regulatory" evidence="11">
    <location>
        <begin position="32"/>
        <end position="145"/>
    </location>
</feature>
<dbReference type="GO" id="GO:0005829">
    <property type="term" value="C:cytosol"/>
    <property type="evidence" value="ECO:0007669"/>
    <property type="project" value="TreeGrafter"/>
</dbReference>
<feature type="compositionally biased region" description="Polar residues" evidence="10">
    <location>
        <begin position="1"/>
        <end position="19"/>
    </location>
</feature>
<gene>
    <name evidence="13" type="ORF">IAA54_00975</name>
</gene>
<dbReference type="GO" id="GO:0032993">
    <property type="term" value="C:protein-DNA complex"/>
    <property type="evidence" value="ECO:0007669"/>
    <property type="project" value="TreeGrafter"/>
</dbReference>
<dbReference type="SMART" id="SM00862">
    <property type="entry name" value="Trans_reg_C"/>
    <property type="match status" value="1"/>
</dbReference>
<dbReference type="Pfam" id="PF00486">
    <property type="entry name" value="Trans_reg_C"/>
    <property type="match status" value="1"/>
</dbReference>
<dbReference type="InterPro" id="IPR036388">
    <property type="entry name" value="WH-like_DNA-bd_sf"/>
</dbReference>
<comment type="caution">
    <text evidence="13">The sequence shown here is derived from an EMBL/GenBank/DDBJ whole genome shotgun (WGS) entry which is preliminary data.</text>
</comment>
<feature type="modified residue" description="4-aspartylphosphate" evidence="8">
    <location>
        <position position="81"/>
    </location>
</feature>
<dbReference type="Gene3D" id="3.40.50.2300">
    <property type="match status" value="1"/>
</dbReference>
<dbReference type="Pfam" id="PF00072">
    <property type="entry name" value="Response_reg"/>
    <property type="match status" value="1"/>
</dbReference>
<sequence length="254" mass="28397">MYVNSNGRGLTAGPGNSSVLGEDDGRSNGKYRVLLIEDDADLAEITRIHFRREGYVTEVAGSRAAAEQLLSSQEFDLILLDIVLPDARGEDLCRTIRDRSRCPIIFMSCLDDSDTIVSALKSGGDDYMIKPVNYDELMARAEAVIRRSTDRESPDTAIRHYKYFDVDTARHQVLRNGEALELSSTEYSLLETFLKHPGTLLLYSELYKSVWGSDSLGDNRTVMVHISNLRKKLDPGHNGVIQTIRGAGYIFNPF</sequence>
<dbReference type="SMART" id="SM00448">
    <property type="entry name" value="REC"/>
    <property type="match status" value="1"/>
</dbReference>
<dbReference type="InterPro" id="IPR011006">
    <property type="entry name" value="CheY-like_superfamily"/>
</dbReference>